<evidence type="ECO:0000259" key="4">
    <source>
        <dbReference type="Pfam" id="PF00171"/>
    </source>
</evidence>
<keyword evidence="3" id="KW-0560">Oxidoreductase</keyword>
<evidence type="ECO:0000256" key="2">
    <source>
        <dbReference type="ARBA" id="ARBA00022857"/>
    </source>
</evidence>
<dbReference type="FunFam" id="3.40.605.10:FF:000012">
    <property type="entry name" value="NAD-dependent succinate-semialdehyde dehydrogenase"/>
    <property type="match status" value="1"/>
</dbReference>
<dbReference type="InterPro" id="IPR015590">
    <property type="entry name" value="Aldehyde_DH_dom"/>
</dbReference>
<dbReference type="InterPro" id="IPR044148">
    <property type="entry name" value="ALDH_GabD1-like"/>
</dbReference>
<organism evidence="5 6">
    <name type="scientific">Marinicauda salina</name>
    <dbReference type="NCBI Taxonomy" id="2135793"/>
    <lineage>
        <taxon>Bacteria</taxon>
        <taxon>Pseudomonadati</taxon>
        <taxon>Pseudomonadota</taxon>
        <taxon>Alphaproteobacteria</taxon>
        <taxon>Maricaulales</taxon>
        <taxon>Maricaulaceae</taxon>
        <taxon>Marinicauda</taxon>
    </lineage>
</organism>
<dbReference type="GO" id="GO:0004777">
    <property type="term" value="F:succinate-semialdehyde dehydrogenase (NAD+) activity"/>
    <property type="evidence" value="ECO:0007669"/>
    <property type="project" value="TreeGrafter"/>
</dbReference>
<dbReference type="InterPro" id="IPR047110">
    <property type="entry name" value="GABD/Sad-like"/>
</dbReference>
<evidence type="ECO:0000256" key="1">
    <source>
        <dbReference type="ARBA" id="ARBA00009986"/>
    </source>
</evidence>
<sequence>MTIRSINPATGEELETFEAHDEAEIDSALARAERAIRRLGEYGLDGRAERLIRAADILESEAEAFGRMMTAEMGKPLAQAKAEAEKCAWACRHYAETGADMLADEPIEAGDKGRAFVRRLPLGPIFAIMPWNFPFWQVFRFAAPNLMAGNPGVLKHASNVPRCALAIEQVLHRAGFEAGCFQSLLIGSDLAGDVIADDRIRGVTLTGSEKAGAAVARQAGAAIKPTVLELGGSDAFIVMPSADLDEAVETGVAARIQNNGQSCIAAKRFIVHEDVYTEFRDRFVAALEAKIVGDPMHADTDIGPLVDETAAETLMGQVDDTVKAGGKAVLAPEKGRLSFVTPGVLEQIPPASPGYREELFGPVALMFKAADLDAAIRLANDHAYGLGSSLWSSDEAEIEAAASRLEAGSTYVNQMVASDPRLPFGGVKKSGYGRELAREGLFAFTNAKTIAIR</sequence>
<dbReference type="SUPFAM" id="SSF53720">
    <property type="entry name" value="ALDH-like"/>
    <property type="match status" value="1"/>
</dbReference>
<protein>
    <submittedName>
        <fullName evidence="5">NADP-dependent succinic semialdehyde dehydrogenase</fullName>
    </submittedName>
</protein>
<evidence type="ECO:0000313" key="6">
    <source>
        <dbReference type="Proteomes" id="UP000245168"/>
    </source>
</evidence>
<dbReference type="InterPro" id="IPR016163">
    <property type="entry name" value="Ald_DH_C"/>
</dbReference>
<dbReference type="Pfam" id="PF00171">
    <property type="entry name" value="Aldedh"/>
    <property type="match status" value="1"/>
</dbReference>
<dbReference type="Proteomes" id="UP000245168">
    <property type="component" value="Unassembled WGS sequence"/>
</dbReference>
<evidence type="ECO:0000256" key="3">
    <source>
        <dbReference type="ARBA" id="ARBA00023002"/>
    </source>
</evidence>
<name>A0A2U2BUI3_9PROT</name>
<dbReference type="PANTHER" id="PTHR43217">
    <property type="entry name" value="SUCCINATE SEMIALDEHYDE DEHYDROGENASE [NAD(P)+] SAD"/>
    <property type="match status" value="1"/>
</dbReference>
<dbReference type="RefSeq" id="WP_109252899.1">
    <property type="nucleotide sequence ID" value="NZ_QEXV01000003.1"/>
</dbReference>
<dbReference type="EMBL" id="QEXV01000003">
    <property type="protein sequence ID" value="PWE17668.1"/>
    <property type="molecule type" value="Genomic_DNA"/>
</dbReference>
<dbReference type="Gene3D" id="3.40.605.10">
    <property type="entry name" value="Aldehyde Dehydrogenase, Chain A, domain 1"/>
    <property type="match status" value="1"/>
</dbReference>
<dbReference type="CDD" id="cd07100">
    <property type="entry name" value="ALDH_SSADH1_GabD1"/>
    <property type="match status" value="1"/>
</dbReference>
<accession>A0A2U2BUI3</accession>
<comment type="caution">
    <text evidence="5">The sequence shown here is derived from an EMBL/GenBank/DDBJ whole genome shotgun (WGS) entry which is preliminary data.</text>
</comment>
<keyword evidence="2" id="KW-0521">NADP</keyword>
<evidence type="ECO:0000313" key="5">
    <source>
        <dbReference type="EMBL" id="PWE17668.1"/>
    </source>
</evidence>
<reference evidence="6" key="1">
    <citation type="submission" date="2018-05" db="EMBL/GenBank/DDBJ databases">
        <authorList>
            <person name="Liu B.-T."/>
        </authorList>
    </citation>
    <scope>NUCLEOTIDE SEQUENCE [LARGE SCALE GENOMIC DNA]</scope>
    <source>
        <strain evidence="6">WD6-1</strain>
    </source>
</reference>
<dbReference type="GO" id="GO:0004030">
    <property type="term" value="F:aldehyde dehydrogenase [NAD(P)+] activity"/>
    <property type="evidence" value="ECO:0007669"/>
    <property type="project" value="InterPro"/>
</dbReference>
<dbReference type="OrthoDB" id="9812625at2"/>
<gene>
    <name evidence="5" type="ORF">DDZ18_08400</name>
</gene>
<dbReference type="InterPro" id="IPR016162">
    <property type="entry name" value="Ald_DH_N"/>
</dbReference>
<feature type="domain" description="Aldehyde dehydrogenase" evidence="4">
    <location>
        <begin position="2"/>
        <end position="450"/>
    </location>
</feature>
<keyword evidence="6" id="KW-1185">Reference proteome</keyword>
<dbReference type="InterPro" id="IPR016161">
    <property type="entry name" value="Ald_DH/histidinol_DH"/>
</dbReference>
<dbReference type="AlphaFoldDB" id="A0A2U2BUI3"/>
<dbReference type="PANTHER" id="PTHR43217:SF1">
    <property type="entry name" value="SUCCINATE SEMIALDEHYDE DEHYDROGENASE [NAD(P)+] SAD"/>
    <property type="match status" value="1"/>
</dbReference>
<proteinExistence type="inferred from homology"/>
<comment type="similarity">
    <text evidence="1">Belongs to the aldehyde dehydrogenase family.</text>
</comment>
<dbReference type="Gene3D" id="3.40.309.10">
    <property type="entry name" value="Aldehyde Dehydrogenase, Chain A, domain 2"/>
    <property type="match status" value="1"/>
</dbReference>